<dbReference type="Proteomes" id="UP001596266">
    <property type="component" value="Unassembled WGS sequence"/>
</dbReference>
<evidence type="ECO:0000313" key="5">
    <source>
        <dbReference type="EMBL" id="MFC6395518.1"/>
    </source>
</evidence>
<dbReference type="CDD" id="cd06442">
    <property type="entry name" value="DPM1_like"/>
    <property type="match status" value="1"/>
</dbReference>
<evidence type="ECO:0000256" key="1">
    <source>
        <dbReference type="ARBA" id="ARBA00006739"/>
    </source>
</evidence>
<dbReference type="InterPro" id="IPR001173">
    <property type="entry name" value="Glyco_trans_2-like"/>
</dbReference>
<dbReference type="Gene3D" id="3.90.550.10">
    <property type="entry name" value="Spore Coat Polysaccharide Biosynthesis Protein SpsA, Chain A"/>
    <property type="match status" value="1"/>
</dbReference>
<sequence length="276" mass="30113">MTQNADTYAGLGRILVIIPTYNELENIGPITSRLRKAVPQAHILIADDNSPDGTGAKADELAAADDHIHVNHRKGKEGLGAAYLDSFKWGLDQGYDVLVEFDADGSHQPEQLHRLLDALADGADMVKGSRWVKGGSIVNWPKHREFLSRGGSVYIQLMLGMPIKDVTGGFNAFRADALRQLVSENIDRHGYGIQRDLTWNAYRKGFTIVEVPIDFVEREIGDSKMGSDVVKEAIKSTTKMGLQHRGSQLRTLGKGVAASAGKGLDAAKQQVAKRRG</sequence>
<dbReference type="RefSeq" id="WP_343885462.1">
    <property type="nucleotide sequence ID" value="NZ_BAAAKI010000006.1"/>
</dbReference>
<dbReference type="InterPro" id="IPR039528">
    <property type="entry name" value="DPM1-like"/>
</dbReference>
<dbReference type="InterPro" id="IPR029044">
    <property type="entry name" value="Nucleotide-diphossugar_trans"/>
</dbReference>
<organism evidence="5 6">
    <name type="scientific">Luteococcus sanguinis</name>
    <dbReference type="NCBI Taxonomy" id="174038"/>
    <lineage>
        <taxon>Bacteria</taxon>
        <taxon>Bacillati</taxon>
        <taxon>Actinomycetota</taxon>
        <taxon>Actinomycetes</taxon>
        <taxon>Propionibacteriales</taxon>
        <taxon>Propionibacteriaceae</taxon>
        <taxon>Luteococcus</taxon>
    </lineage>
</organism>
<keyword evidence="3" id="KW-0808">Transferase</keyword>
<comment type="caution">
    <text evidence="5">The sequence shown here is derived from an EMBL/GenBank/DDBJ whole genome shotgun (WGS) entry which is preliminary data.</text>
</comment>
<name>A0ABW1WXH8_9ACTN</name>
<dbReference type="PANTHER" id="PTHR43398:SF1">
    <property type="entry name" value="DOLICHOL-PHOSPHATE MANNOSYLTRANSFERASE SUBUNIT 1"/>
    <property type="match status" value="1"/>
</dbReference>
<comment type="similarity">
    <text evidence="1">Belongs to the glycosyltransferase 2 family.</text>
</comment>
<dbReference type="PANTHER" id="PTHR43398">
    <property type="entry name" value="DOLICHOL-PHOSPHATE MANNOSYLTRANSFERASE SUBUNIT 1"/>
    <property type="match status" value="1"/>
</dbReference>
<evidence type="ECO:0000256" key="3">
    <source>
        <dbReference type="ARBA" id="ARBA00022679"/>
    </source>
</evidence>
<proteinExistence type="inferred from homology"/>
<evidence type="ECO:0000313" key="6">
    <source>
        <dbReference type="Proteomes" id="UP001596266"/>
    </source>
</evidence>
<accession>A0ABW1WXH8</accession>
<evidence type="ECO:0000259" key="4">
    <source>
        <dbReference type="Pfam" id="PF00535"/>
    </source>
</evidence>
<dbReference type="EMBL" id="JBHSUA010000003">
    <property type="protein sequence ID" value="MFC6395518.1"/>
    <property type="molecule type" value="Genomic_DNA"/>
</dbReference>
<dbReference type="SUPFAM" id="SSF53448">
    <property type="entry name" value="Nucleotide-diphospho-sugar transferases"/>
    <property type="match status" value="1"/>
</dbReference>
<evidence type="ECO:0000256" key="2">
    <source>
        <dbReference type="ARBA" id="ARBA00022676"/>
    </source>
</evidence>
<protein>
    <submittedName>
        <fullName evidence="5">Polyprenol monophosphomannose synthase</fullName>
    </submittedName>
</protein>
<dbReference type="Pfam" id="PF00535">
    <property type="entry name" value="Glycos_transf_2"/>
    <property type="match status" value="1"/>
</dbReference>
<feature type="domain" description="Glycosyltransferase 2-like" evidence="4">
    <location>
        <begin position="16"/>
        <end position="181"/>
    </location>
</feature>
<keyword evidence="6" id="KW-1185">Reference proteome</keyword>
<keyword evidence="2" id="KW-0328">Glycosyltransferase</keyword>
<gene>
    <name evidence="5" type="ORF">ACFP57_00705</name>
</gene>
<reference evidence="6" key="1">
    <citation type="journal article" date="2019" name="Int. J. Syst. Evol. Microbiol.">
        <title>The Global Catalogue of Microorganisms (GCM) 10K type strain sequencing project: providing services to taxonomists for standard genome sequencing and annotation.</title>
        <authorList>
            <consortium name="The Broad Institute Genomics Platform"/>
            <consortium name="The Broad Institute Genome Sequencing Center for Infectious Disease"/>
            <person name="Wu L."/>
            <person name="Ma J."/>
        </authorList>
    </citation>
    <scope>NUCLEOTIDE SEQUENCE [LARGE SCALE GENOMIC DNA]</scope>
    <source>
        <strain evidence="6">CGMCC 1.15277</strain>
    </source>
</reference>